<evidence type="ECO:0000256" key="8">
    <source>
        <dbReference type="ARBA" id="ARBA00023004"/>
    </source>
</evidence>
<accession>A0A2N8KD20</accession>
<dbReference type="CDD" id="cd01347">
    <property type="entry name" value="ligand_gated_channel"/>
    <property type="match status" value="1"/>
</dbReference>
<evidence type="ECO:0000256" key="15">
    <source>
        <dbReference type="RuleBase" id="RU003357"/>
    </source>
</evidence>
<protein>
    <submittedName>
        <fullName evidence="19">TonB-dependent siderophore receptor</fullName>
    </submittedName>
</protein>
<dbReference type="PROSITE" id="PS52016">
    <property type="entry name" value="TONB_DEPENDENT_REC_3"/>
    <property type="match status" value="1"/>
</dbReference>
<keyword evidence="10 15" id="KW-0798">TonB box</keyword>
<evidence type="ECO:0000313" key="20">
    <source>
        <dbReference type="Proteomes" id="UP000235994"/>
    </source>
</evidence>
<evidence type="ECO:0000256" key="11">
    <source>
        <dbReference type="ARBA" id="ARBA00023136"/>
    </source>
</evidence>
<dbReference type="GO" id="GO:0015891">
    <property type="term" value="P:siderophore transport"/>
    <property type="evidence" value="ECO:0007669"/>
    <property type="project" value="InterPro"/>
</dbReference>
<dbReference type="Proteomes" id="UP000235994">
    <property type="component" value="Unassembled WGS sequence"/>
</dbReference>
<dbReference type="Pfam" id="PF07715">
    <property type="entry name" value="Plug"/>
    <property type="match status" value="1"/>
</dbReference>
<evidence type="ECO:0000256" key="9">
    <source>
        <dbReference type="ARBA" id="ARBA00023065"/>
    </source>
</evidence>
<evidence type="ECO:0000256" key="3">
    <source>
        <dbReference type="ARBA" id="ARBA00022448"/>
    </source>
</evidence>
<name>A0A2N8KD20_9BURK</name>
<dbReference type="InterPro" id="IPR000531">
    <property type="entry name" value="Beta-barrel_TonB"/>
</dbReference>
<keyword evidence="12 19" id="KW-0675">Receptor</keyword>
<keyword evidence="5" id="KW-0410">Iron transport</keyword>
<dbReference type="PANTHER" id="PTHR32552:SF89">
    <property type="entry name" value="CATECHOLATE SIDEROPHORE RECEPTOR FIU"/>
    <property type="match status" value="1"/>
</dbReference>
<keyword evidence="7" id="KW-0732">Signal</keyword>
<keyword evidence="20" id="KW-1185">Reference proteome</keyword>
<proteinExistence type="inferred from homology"/>
<dbReference type="EMBL" id="POQS01000007">
    <property type="protein sequence ID" value="PND31361.1"/>
    <property type="molecule type" value="Genomic_DNA"/>
</dbReference>
<keyword evidence="6 14" id="KW-0812">Transmembrane</keyword>
<organism evidence="19 20">
    <name type="scientific">Achromobacter pulmonis</name>
    <dbReference type="NCBI Taxonomy" id="1389932"/>
    <lineage>
        <taxon>Bacteria</taxon>
        <taxon>Pseudomonadati</taxon>
        <taxon>Pseudomonadota</taxon>
        <taxon>Betaproteobacteria</taxon>
        <taxon>Burkholderiales</taxon>
        <taxon>Alcaligenaceae</taxon>
        <taxon>Achromobacter</taxon>
    </lineage>
</organism>
<keyword evidence="3 14" id="KW-0813">Transport</keyword>
<dbReference type="NCBIfam" id="TIGR01783">
    <property type="entry name" value="TonB-siderophor"/>
    <property type="match status" value="1"/>
</dbReference>
<dbReference type="Gene3D" id="2.40.170.20">
    <property type="entry name" value="TonB-dependent receptor, beta-barrel domain"/>
    <property type="match status" value="1"/>
</dbReference>
<dbReference type="InterPro" id="IPR037066">
    <property type="entry name" value="Plug_dom_sf"/>
</dbReference>
<dbReference type="SUPFAM" id="SSF56935">
    <property type="entry name" value="Porins"/>
    <property type="match status" value="1"/>
</dbReference>
<evidence type="ECO:0000256" key="10">
    <source>
        <dbReference type="ARBA" id="ARBA00023077"/>
    </source>
</evidence>
<evidence type="ECO:0000256" key="13">
    <source>
        <dbReference type="ARBA" id="ARBA00023237"/>
    </source>
</evidence>
<dbReference type="InterPro" id="IPR012910">
    <property type="entry name" value="Plug_dom"/>
</dbReference>
<dbReference type="InterPro" id="IPR036942">
    <property type="entry name" value="Beta-barrel_TonB_sf"/>
</dbReference>
<feature type="domain" description="TonB-dependent receptor plug" evidence="18">
    <location>
        <begin position="80"/>
        <end position="178"/>
    </location>
</feature>
<evidence type="ECO:0000256" key="16">
    <source>
        <dbReference type="SAM" id="MobiDB-lite"/>
    </source>
</evidence>
<dbReference type="RefSeq" id="WP_102775323.1">
    <property type="nucleotide sequence ID" value="NZ_POQS01000007.1"/>
</dbReference>
<dbReference type="FunFam" id="2.170.130.10:FF:000001">
    <property type="entry name" value="Catecholate siderophore TonB-dependent receptor"/>
    <property type="match status" value="1"/>
</dbReference>
<evidence type="ECO:0000256" key="12">
    <source>
        <dbReference type="ARBA" id="ARBA00023170"/>
    </source>
</evidence>
<dbReference type="InterPro" id="IPR039426">
    <property type="entry name" value="TonB-dep_rcpt-like"/>
</dbReference>
<evidence type="ECO:0000256" key="1">
    <source>
        <dbReference type="ARBA" id="ARBA00004571"/>
    </source>
</evidence>
<evidence type="ECO:0000256" key="7">
    <source>
        <dbReference type="ARBA" id="ARBA00022729"/>
    </source>
</evidence>
<dbReference type="Pfam" id="PF00593">
    <property type="entry name" value="TonB_dep_Rec_b-barrel"/>
    <property type="match status" value="1"/>
</dbReference>
<dbReference type="PANTHER" id="PTHR32552">
    <property type="entry name" value="FERRICHROME IRON RECEPTOR-RELATED"/>
    <property type="match status" value="1"/>
</dbReference>
<keyword evidence="11 14" id="KW-0472">Membrane</keyword>
<dbReference type="GO" id="GO:0015344">
    <property type="term" value="F:siderophore uptake transmembrane transporter activity"/>
    <property type="evidence" value="ECO:0007669"/>
    <property type="project" value="TreeGrafter"/>
</dbReference>
<keyword evidence="9" id="KW-0406">Ion transport</keyword>
<feature type="domain" description="TonB-dependent receptor-like beta-barrel" evidence="17">
    <location>
        <begin position="251"/>
        <end position="722"/>
    </location>
</feature>
<dbReference type="GO" id="GO:0038023">
    <property type="term" value="F:signaling receptor activity"/>
    <property type="evidence" value="ECO:0007669"/>
    <property type="project" value="InterPro"/>
</dbReference>
<comment type="caution">
    <text evidence="19">The sequence shown here is derived from an EMBL/GenBank/DDBJ whole genome shotgun (WGS) entry which is preliminary data.</text>
</comment>
<feature type="region of interest" description="Disordered" evidence="16">
    <location>
        <begin position="527"/>
        <end position="548"/>
    </location>
</feature>
<evidence type="ECO:0000256" key="6">
    <source>
        <dbReference type="ARBA" id="ARBA00022692"/>
    </source>
</evidence>
<sequence length="754" mass="81691">MSKAESLTAGAKAGGSISSTNSTIYAAVCGALMSPGLVLAQGSLAPGAVPELSPVQVQGQAVSDGYEANVASSPKMTAPLLDTPRSVTVITEQLMRDRAASSLMDVLRTAPGITFGAGEGGTPAGDRPFVRGYEASTDMMVDGMRDLGRFSHETFNLESVEILKGPSSAYTGRGSTGGSINLVSKTPKLEDFVEGTVGVGTDKNWRLTGDANWGLGESSAFRLNFMKQGGDIPGRDHVETDRWGVAPSFTWGLGTPTQVTLSYYHLQNDDTPDLGIPFKNESRPGRVTPPDVDRDNYYGLVGRDYRKNQADMGTLMVEHKFSDSLKLRNGTRYTQSSNEYAMTRPSFDNCAARTGGRPNPAYGVAPCSTEAPGVQMTKALRTLNQTNRSFINQTDLFGEFLAGGVRHSYAAGLEYSNEKIIKRDGVPRGGFDKALIDDLYHPNPHQAYTGSLSWGPRYDAAETITRAAYLFDTMKFSEQWEANVGLRYDNYRVTSGDAQRTDNMWNYQLGLVYKPAPNGSIYVSYGTSSNPSGETAAQSGGADGAAGGRLTADTAQLAPEKSRSIEVGTKWDVFDERLSLTAAVFETRKTDARSADPITGDVTLSGSNRVRGIELGAAGAITPKWQVWAGYSYMDPKVTSYQSGGTDYSGNQMKFIARQSASLWSTYRLMPELTVGAGATYTGKRYVDDANVYQLPSYWRYDAMASYQFNRNFSLQLNLNNLTDETIYEASHVGLFSYVAPGRSAMLTATFRYD</sequence>
<evidence type="ECO:0000256" key="2">
    <source>
        <dbReference type="ARBA" id="ARBA00009810"/>
    </source>
</evidence>
<dbReference type="GO" id="GO:0009279">
    <property type="term" value="C:cell outer membrane"/>
    <property type="evidence" value="ECO:0007669"/>
    <property type="project" value="UniProtKB-SubCell"/>
</dbReference>
<keyword evidence="8" id="KW-0408">Iron</keyword>
<keyword evidence="4 14" id="KW-1134">Transmembrane beta strand</keyword>
<comment type="similarity">
    <text evidence="2 14 15">Belongs to the TonB-dependent receptor family.</text>
</comment>
<dbReference type="Gene3D" id="2.170.130.10">
    <property type="entry name" value="TonB-dependent receptor, plug domain"/>
    <property type="match status" value="1"/>
</dbReference>
<comment type="subcellular location">
    <subcellularLocation>
        <location evidence="1 14">Cell outer membrane</location>
        <topology evidence="1 14">Multi-pass membrane protein</topology>
    </subcellularLocation>
</comment>
<evidence type="ECO:0000259" key="18">
    <source>
        <dbReference type="Pfam" id="PF07715"/>
    </source>
</evidence>
<evidence type="ECO:0000256" key="14">
    <source>
        <dbReference type="PROSITE-ProRule" id="PRU01360"/>
    </source>
</evidence>
<evidence type="ECO:0000313" key="19">
    <source>
        <dbReference type="EMBL" id="PND31361.1"/>
    </source>
</evidence>
<evidence type="ECO:0000259" key="17">
    <source>
        <dbReference type="Pfam" id="PF00593"/>
    </source>
</evidence>
<gene>
    <name evidence="19" type="ORF">C1I89_26325</name>
</gene>
<reference evidence="19 20" key="1">
    <citation type="submission" date="2018-01" db="EMBL/GenBank/DDBJ databases">
        <title>The draft genome of an aniline degradation strain ANB-1.</title>
        <authorList>
            <person name="Zhang L."/>
            <person name="Jiang J."/>
        </authorList>
    </citation>
    <scope>NUCLEOTIDE SEQUENCE [LARGE SCALE GENOMIC DNA]</scope>
    <source>
        <strain evidence="19 20">ANB-1</strain>
    </source>
</reference>
<evidence type="ECO:0000256" key="4">
    <source>
        <dbReference type="ARBA" id="ARBA00022452"/>
    </source>
</evidence>
<evidence type="ECO:0000256" key="5">
    <source>
        <dbReference type="ARBA" id="ARBA00022496"/>
    </source>
</evidence>
<feature type="region of interest" description="Disordered" evidence="16">
    <location>
        <begin position="274"/>
        <end position="294"/>
    </location>
</feature>
<dbReference type="InterPro" id="IPR010105">
    <property type="entry name" value="TonB_sidphr_rcpt"/>
</dbReference>
<keyword evidence="13 14" id="KW-0998">Cell outer membrane</keyword>
<dbReference type="AlphaFoldDB" id="A0A2N8KD20"/>